<protein>
    <submittedName>
        <fullName evidence="2">Uncharacterized protein</fullName>
    </submittedName>
</protein>
<accession>A0AAV4Y969</accession>
<comment type="caution">
    <text evidence="2">The sequence shown here is derived from an EMBL/GenBank/DDBJ whole genome shotgun (WGS) entry which is preliminary data.</text>
</comment>
<sequence length="94" mass="10648">MLLDGEDQDLSPLVLPRGDVTARNGINQVQLSHHPGPTFATARETNRRTASDSDAGYYFFWVPRNIACVSLSLLTSIYDSSFLFYFFLTFFFLS</sequence>
<dbReference type="EMBL" id="BPLR01001650">
    <property type="protein sequence ID" value="GIZ03777.1"/>
    <property type="molecule type" value="Genomic_DNA"/>
</dbReference>
<gene>
    <name evidence="2" type="ORF">CEXT_374241</name>
</gene>
<dbReference type="Proteomes" id="UP001054945">
    <property type="component" value="Unassembled WGS sequence"/>
</dbReference>
<evidence type="ECO:0000313" key="3">
    <source>
        <dbReference type="Proteomes" id="UP001054945"/>
    </source>
</evidence>
<keyword evidence="1" id="KW-1133">Transmembrane helix</keyword>
<evidence type="ECO:0000313" key="2">
    <source>
        <dbReference type="EMBL" id="GIZ03777.1"/>
    </source>
</evidence>
<keyword evidence="1" id="KW-0812">Transmembrane</keyword>
<organism evidence="2 3">
    <name type="scientific">Caerostris extrusa</name>
    <name type="common">Bark spider</name>
    <name type="synonym">Caerostris bankana</name>
    <dbReference type="NCBI Taxonomy" id="172846"/>
    <lineage>
        <taxon>Eukaryota</taxon>
        <taxon>Metazoa</taxon>
        <taxon>Ecdysozoa</taxon>
        <taxon>Arthropoda</taxon>
        <taxon>Chelicerata</taxon>
        <taxon>Arachnida</taxon>
        <taxon>Araneae</taxon>
        <taxon>Araneomorphae</taxon>
        <taxon>Entelegynae</taxon>
        <taxon>Araneoidea</taxon>
        <taxon>Araneidae</taxon>
        <taxon>Caerostris</taxon>
    </lineage>
</organism>
<reference evidence="2 3" key="1">
    <citation type="submission" date="2021-06" db="EMBL/GenBank/DDBJ databases">
        <title>Caerostris extrusa draft genome.</title>
        <authorList>
            <person name="Kono N."/>
            <person name="Arakawa K."/>
        </authorList>
    </citation>
    <scope>NUCLEOTIDE SEQUENCE [LARGE SCALE GENOMIC DNA]</scope>
</reference>
<keyword evidence="1" id="KW-0472">Membrane</keyword>
<feature type="transmembrane region" description="Helical" evidence="1">
    <location>
        <begin position="69"/>
        <end position="93"/>
    </location>
</feature>
<dbReference type="AlphaFoldDB" id="A0AAV4Y969"/>
<evidence type="ECO:0000256" key="1">
    <source>
        <dbReference type="SAM" id="Phobius"/>
    </source>
</evidence>
<keyword evidence="3" id="KW-1185">Reference proteome</keyword>
<name>A0AAV4Y969_CAEEX</name>
<proteinExistence type="predicted"/>